<name>A0ABU2MQS9_9ACTN</name>
<evidence type="ECO:0000256" key="1">
    <source>
        <dbReference type="ARBA" id="ARBA00022741"/>
    </source>
</evidence>
<comment type="caution">
    <text evidence="4">The sequence shown here is derived from an EMBL/GenBank/DDBJ whole genome shotgun (WGS) entry which is preliminary data.</text>
</comment>
<protein>
    <submittedName>
        <fullName evidence="4">ABC transporter ATP-binding protein</fullName>
    </submittedName>
</protein>
<gene>
    <name evidence="4" type="ORF">RM590_15370</name>
</gene>
<evidence type="ECO:0000259" key="3">
    <source>
        <dbReference type="PROSITE" id="PS50893"/>
    </source>
</evidence>
<reference evidence="5" key="1">
    <citation type="submission" date="2023-07" db="EMBL/GenBank/DDBJ databases">
        <title>30 novel species of actinomycetes from the DSMZ collection.</title>
        <authorList>
            <person name="Nouioui I."/>
        </authorList>
    </citation>
    <scope>NUCLEOTIDE SEQUENCE [LARGE SCALE GENOMIC DNA]</scope>
    <source>
        <strain evidence="5">DSM 44938</strain>
    </source>
</reference>
<evidence type="ECO:0000313" key="5">
    <source>
        <dbReference type="Proteomes" id="UP001183246"/>
    </source>
</evidence>
<dbReference type="RefSeq" id="WP_311705123.1">
    <property type="nucleotide sequence ID" value="NZ_JAVREL010000008.1"/>
</dbReference>
<dbReference type="Gene3D" id="3.40.50.300">
    <property type="entry name" value="P-loop containing nucleotide triphosphate hydrolases"/>
    <property type="match status" value="1"/>
</dbReference>
<evidence type="ECO:0000313" key="4">
    <source>
        <dbReference type="EMBL" id="MDT0343987.1"/>
    </source>
</evidence>
<proteinExistence type="predicted"/>
<dbReference type="InterPro" id="IPR003439">
    <property type="entry name" value="ABC_transporter-like_ATP-bd"/>
</dbReference>
<keyword evidence="2 4" id="KW-0067">ATP-binding</keyword>
<dbReference type="Pfam" id="PF00005">
    <property type="entry name" value="ABC_tran"/>
    <property type="match status" value="1"/>
</dbReference>
<dbReference type="InterPro" id="IPR027417">
    <property type="entry name" value="P-loop_NTPase"/>
</dbReference>
<dbReference type="PANTHER" id="PTHR43394:SF1">
    <property type="entry name" value="ATP-BINDING CASSETTE SUB-FAMILY B MEMBER 10, MITOCHONDRIAL"/>
    <property type="match status" value="1"/>
</dbReference>
<dbReference type="SUPFAM" id="SSF52540">
    <property type="entry name" value="P-loop containing nucleoside triphosphate hydrolases"/>
    <property type="match status" value="1"/>
</dbReference>
<dbReference type="PANTHER" id="PTHR43394">
    <property type="entry name" value="ATP-DEPENDENT PERMEASE MDL1, MITOCHONDRIAL"/>
    <property type="match status" value="1"/>
</dbReference>
<keyword evidence="1" id="KW-0547">Nucleotide-binding</keyword>
<dbReference type="SMART" id="SM00382">
    <property type="entry name" value="AAA"/>
    <property type="match status" value="1"/>
</dbReference>
<dbReference type="PROSITE" id="PS50893">
    <property type="entry name" value="ABC_TRANSPORTER_2"/>
    <property type="match status" value="1"/>
</dbReference>
<dbReference type="InterPro" id="IPR039421">
    <property type="entry name" value="Type_1_exporter"/>
</dbReference>
<dbReference type="EMBL" id="JAVREL010000008">
    <property type="protein sequence ID" value="MDT0343987.1"/>
    <property type="molecule type" value="Genomic_DNA"/>
</dbReference>
<organism evidence="4 5">
    <name type="scientific">Streptomyces litchfieldiae</name>
    <dbReference type="NCBI Taxonomy" id="3075543"/>
    <lineage>
        <taxon>Bacteria</taxon>
        <taxon>Bacillati</taxon>
        <taxon>Actinomycetota</taxon>
        <taxon>Actinomycetes</taxon>
        <taxon>Kitasatosporales</taxon>
        <taxon>Streptomycetaceae</taxon>
        <taxon>Streptomyces</taxon>
    </lineage>
</organism>
<dbReference type="Proteomes" id="UP001183246">
    <property type="component" value="Unassembled WGS sequence"/>
</dbReference>
<dbReference type="GO" id="GO:0005524">
    <property type="term" value="F:ATP binding"/>
    <property type="evidence" value="ECO:0007669"/>
    <property type="project" value="UniProtKB-KW"/>
</dbReference>
<dbReference type="InterPro" id="IPR003593">
    <property type="entry name" value="AAA+_ATPase"/>
</dbReference>
<evidence type="ECO:0000256" key="2">
    <source>
        <dbReference type="ARBA" id="ARBA00022840"/>
    </source>
</evidence>
<feature type="domain" description="ABC transporter" evidence="3">
    <location>
        <begin position="1"/>
        <end position="228"/>
    </location>
</feature>
<sequence length="251" mass="26879">MLSGLDLEIRPGELLAVVGLNGAGKATLIKLLCGLYRPTGGAVTADGHDIALLRPENWRAHVAVAFQDFVRYPLSAGDNVALGQVAGPVPPGEIEAAAREAGLDPVVARLPAGWDTPLSRTVSGGVDLSGGQWQQVVLARVLYAVRRGARILVLDEPTAHLDVRTEFEVFRRLGERRTGASVVLISHRLSTVRGADRIVLLQDGRITESGTHDELVAAGGRAGGRYAEMFAIQAARFRRGHQDRLEEGHHS</sequence>
<keyword evidence="5" id="KW-1185">Reference proteome</keyword>
<accession>A0ABU2MQS9</accession>